<dbReference type="Proteomes" id="UP001149821">
    <property type="component" value="Unassembled WGS sequence"/>
</dbReference>
<evidence type="ECO:0000313" key="3">
    <source>
        <dbReference type="Proteomes" id="UP001149821"/>
    </source>
</evidence>
<sequence length="78" mass="9270">MKYVTWGLGQIYALLSYYVIAVIVMVAFSESMNLALRFWSDGGMTFWENGLWQLHFFTAAPIALYVYINEFTYFRERF</sequence>
<evidence type="ECO:0000256" key="1">
    <source>
        <dbReference type="SAM" id="Phobius"/>
    </source>
</evidence>
<protein>
    <submittedName>
        <fullName evidence="2">Uncharacterized protein</fullName>
    </submittedName>
</protein>
<dbReference type="EMBL" id="JAJUBB010000001">
    <property type="protein sequence ID" value="MDD1779877.1"/>
    <property type="molecule type" value="Genomic_DNA"/>
</dbReference>
<keyword evidence="1" id="KW-0472">Membrane</keyword>
<name>A0ABT5QFW8_9GAMM</name>
<gene>
    <name evidence="2" type="ORF">LRP49_01590</name>
</gene>
<evidence type="ECO:0000313" key="2">
    <source>
        <dbReference type="EMBL" id="MDD1779877.1"/>
    </source>
</evidence>
<keyword evidence="3" id="KW-1185">Reference proteome</keyword>
<reference evidence="2" key="1">
    <citation type="submission" date="2021-12" db="EMBL/GenBank/DDBJ databases">
        <title>Enterovibrio ZSDZ35 sp. nov. and Enterovibrio ZSDZ42 sp. nov., isolated from coastal seawater in Qingdao.</title>
        <authorList>
            <person name="Zhang P."/>
        </authorList>
    </citation>
    <scope>NUCLEOTIDE SEQUENCE</scope>
    <source>
        <strain evidence="2">ZSDZ35</strain>
    </source>
</reference>
<dbReference type="RefSeq" id="WP_274139715.1">
    <property type="nucleotide sequence ID" value="NZ_JAJUBB010000001.1"/>
</dbReference>
<comment type="caution">
    <text evidence="2">The sequence shown here is derived from an EMBL/GenBank/DDBJ whole genome shotgun (WGS) entry which is preliminary data.</text>
</comment>
<feature type="transmembrane region" description="Helical" evidence="1">
    <location>
        <begin position="12"/>
        <end position="30"/>
    </location>
</feature>
<proteinExistence type="predicted"/>
<keyword evidence="1" id="KW-1133">Transmembrane helix</keyword>
<keyword evidence="1" id="KW-0812">Transmembrane</keyword>
<accession>A0ABT5QFW8</accession>
<organism evidence="2 3">
    <name type="scientific">Enterovibrio qingdaonensis</name>
    <dbReference type="NCBI Taxonomy" id="2899818"/>
    <lineage>
        <taxon>Bacteria</taxon>
        <taxon>Pseudomonadati</taxon>
        <taxon>Pseudomonadota</taxon>
        <taxon>Gammaproteobacteria</taxon>
        <taxon>Vibrionales</taxon>
        <taxon>Vibrionaceae</taxon>
        <taxon>Enterovibrio</taxon>
    </lineage>
</organism>
<feature type="transmembrane region" description="Helical" evidence="1">
    <location>
        <begin position="50"/>
        <end position="68"/>
    </location>
</feature>